<keyword evidence="7 9" id="KW-0067">ATP-binding</keyword>
<evidence type="ECO:0000256" key="6">
    <source>
        <dbReference type="ARBA" id="ARBA00022741"/>
    </source>
</evidence>
<dbReference type="InterPro" id="IPR050156">
    <property type="entry name" value="TC-AMP_synthase_SUA5"/>
</dbReference>
<dbReference type="RefSeq" id="WP_311884672.1">
    <property type="nucleotide sequence ID" value="NZ_CP119391.1"/>
</dbReference>
<keyword evidence="12" id="KW-1185">Reference proteome</keyword>
<dbReference type="HAMAP" id="MF_01852">
    <property type="entry name" value="TsaC"/>
    <property type="match status" value="1"/>
</dbReference>
<gene>
    <name evidence="9" type="primary">tsaC</name>
    <name evidence="11" type="ORF">P1P91_03925</name>
</gene>
<dbReference type="PANTHER" id="PTHR17490:SF18">
    <property type="entry name" value="THREONYLCARBAMOYL-AMP SYNTHASE"/>
    <property type="match status" value="1"/>
</dbReference>
<comment type="catalytic activity">
    <reaction evidence="8 9">
        <text>L-threonine + hydrogencarbonate + ATP = L-threonylcarbamoyladenylate + diphosphate + H2O</text>
        <dbReference type="Rhea" id="RHEA:36407"/>
        <dbReference type="ChEBI" id="CHEBI:15377"/>
        <dbReference type="ChEBI" id="CHEBI:17544"/>
        <dbReference type="ChEBI" id="CHEBI:30616"/>
        <dbReference type="ChEBI" id="CHEBI:33019"/>
        <dbReference type="ChEBI" id="CHEBI:57926"/>
        <dbReference type="ChEBI" id="CHEBI:73682"/>
        <dbReference type="EC" id="2.7.7.87"/>
    </reaction>
</comment>
<feature type="domain" description="YrdC-like" evidence="10">
    <location>
        <begin position="13"/>
        <end position="194"/>
    </location>
</feature>
<dbReference type="EC" id="2.7.7.87" evidence="9"/>
<proteinExistence type="inferred from homology"/>
<dbReference type="PANTHER" id="PTHR17490">
    <property type="entry name" value="SUA5"/>
    <property type="match status" value="1"/>
</dbReference>
<evidence type="ECO:0000256" key="1">
    <source>
        <dbReference type="ARBA" id="ARBA00004496"/>
    </source>
</evidence>
<evidence type="ECO:0000256" key="2">
    <source>
        <dbReference type="ARBA" id="ARBA00022490"/>
    </source>
</evidence>
<evidence type="ECO:0000313" key="11">
    <source>
        <dbReference type="EMBL" id="WNK20839.1"/>
    </source>
</evidence>
<evidence type="ECO:0000256" key="7">
    <source>
        <dbReference type="ARBA" id="ARBA00022840"/>
    </source>
</evidence>
<evidence type="ECO:0000256" key="5">
    <source>
        <dbReference type="ARBA" id="ARBA00022695"/>
    </source>
</evidence>
<comment type="subcellular location">
    <subcellularLocation>
        <location evidence="1 9">Cytoplasm</location>
    </subcellularLocation>
</comment>
<evidence type="ECO:0000259" key="10">
    <source>
        <dbReference type="PROSITE" id="PS51163"/>
    </source>
</evidence>
<organism evidence="11 12">
    <name type="scientific">Halomonas piscis</name>
    <dbReference type="NCBI Taxonomy" id="3031727"/>
    <lineage>
        <taxon>Bacteria</taxon>
        <taxon>Pseudomonadati</taxon>
        <taxon>Pseudomonadota</taxon>
        <taxon>Gammaproteobacteria</taxon>
        <taxon>Oceanospirillales</taxon>
        <taxon>Halomonadaceae</taxon>
        <taxon>Halomonas</taxon>
    </lineage>
</organism>
<dbReference type="PROSITE" id="PS51163">
    <property type="entry name" value="YRDC"/>
    <property type="match status" value="1"/>
</dbReference>
<keyword evidence="6 9" id="KW-0547">Nucleotide-binding</keyword>
<dbReference type="InterPro" id="IPR006070">
    <property type="entry name" value="Sua5-like_dom"/>
</dbReference>
<comment type="similarity">
    <text evidence="9">Belongs to the SUA5 family. TsaC subfamily.</text>
</comment>
<accession>A0ABY9Z3I4</accession>
<dbReference type="EMBL" id="CP119391">
    <property type="protein sequence ID" value="WNK20839.1"/>
    <property type="molecule type" value="Genomic_DNA"/>
</dbReference>
<dbReference type="InterPro" id="IPR023535">
    <property type="entry name" value="TC-AMP_synthase"/>
</dbReference>
<evidence type="ECO:0000256" key="3">
    <source>
        <dbReference type="ARBA" id="ARBA00022679"/>
    </source>
</evidence>
<dbReference type="SUPFAM" id="SSF55821">
    <property type="entry name" value="YrdC/RibB"/>
    <property type="match status" value="1"/>
</dbReference>
<evidence type="ECO:0000256" key="9">
    <source>
        <dbReference type="HAMAP-Rule" id="MF_01852"/>
    </source>
</evidence>
<comment type="function">
    <text evidence="9">Required for the formation of a threonylcarbamoyl group on adenosine at position 37 (t(6)A37) in tRNAs that read codons beginning with adenine. Catalyzes the conversion of L-threonine, HCO(3)(-)/CO(2) and ATP to give threonylcarbamoyl-AMP (TC-AMP) as the acyladenylate intermediate, with the release of diphosphate.</text>
</comment>
<sequence>MPTADRHSDTPDAAALARAADALRAGQVIACPTEAVWGLSCDPHSEAALAQLLRLKARDPAKGLIVVAASMAQLAPWLDGLDEALRAPLRASWPGPVTWLVPDNGTAPTLVRGEHDSVALRVTDHPGMQALCDAFGGPLVSTSANRTGEAPALTAEAAGAMFGEALGMVVPGRLGGYARPSQIRDLASGRVLRD</sequence>
<evidence type="ECO:0000256" key="8">
    <source>
        <dbReference type="ARBA" id="ARBA00048366"/>
    </source>
</evidence>
<keyword evidence="5 9" id="KW-0548">Nucleotidyltransferase</keyword>
<keyword evidence="3 9" id="KW-0808">Transferase</keyword>
<keyword evidence="2 9" id="KW-0963">Cytoplasm</keyword>
<evidence type="ECO:0000313" key="12">
    <source>
        <dbReference type="Proteomes" id="UP001301869"/>
    </source>
</evidence>
<dbReference type="InterPro" id="IPR017945">
    <property type="entry name" value="DHBP_synth_RibB-like_a/b_dom"/>
</dbReference>
<evidence type="ECO:0000256" key="4">
    <source>
        <dbReference type="ARBA" id="ARBA00022694"/>
    </source>
</evidence>
<protein>
    <recommendedName>
        <fullName evidence="9">Threonylcarbamoyl-AMP synthase</fullName>
        <shortName evidence="9">TC-AMP synthase</shortName>
        <ecNumber evidence="9">2.7.7.87</ecNumber>
    </recommendedName>
    <alternativeName>
        <fullName evidence="9">L-threonylcarbamoyladenylate synthase</fullName>
    </alternativeName>
    <alternativeName>
        <fullName evidence="9">t(6)A37 threonylcarbamoyladenosine biosynthesis protein TsaC</fullName>
    </alternativeName>
    <alternativeName>
        <fullName evidence="9">tRNA threonylcarbamoyladenosine biosynthesis protein TsaC</fullName>
    </alternativeName>
</protein>
<dbReference type="Pfam" id="PF01300">
    <property type="entry name" value="Sua5_yciO_yrdC"/>
    <property type="match status" value="1"/>
</dbReference>
<dbReference type="Gene3D" id="3.90.870.10">
    <property type="entry name" value="DHBP synthase"/>
    <property type="match status" value="1"/>
</dbReference>
<name>A0ABY9Z3I4_9GAMM</name>
<reference evidence="11 12" key="1">
    <citation type="submission" date="2023-03" db="EMBL/GenBank/DDBJ databases">
        <title>Halomonas sp. nov., isolated from Korean tranditional fermented seafood 'Jeotgal'.</title>
        <authorList>
            <person name="Kim B."/>
            <person name="Shin N.-R."/>
        </authorList>
    </citation>
    <scope>NUCLEOTIDE SEQUENCE [LARGE SCALE GENOMIC DNA]</scope>
    <source>
        <strain evidence="11 12">SG2L-4</strain>
    </source>
</reference>
<dbReference type="Proteomes" id="UP001301869">
    <property type="component" value="Chromosome"/>
</dbReference>
<keyword evidence="4 9" id="KW-0819">tRNA processing</keyword>